<dbReference type="EMBL" id="RPOK01000002">
    <property type="protein sequence ID" value="RPJ67614.1"/>
    <property type="molecule type" value="Genomic_DNA"/>
</dbReference>
<dbReference type="GO" id="GO:0000103">
    <property type="term" value="P:sulfate assimilation"/>
    <property type="evidence" value="ECO:0007669"/>
    <property type="project" value="InterPro"/>
</dbReference>
<dbReference type="PANTHER" id="PTHR37468:SF1">
    <property type="entry name" value="SULFATE TRANSPORTER CYSZ"/>
    <property type="match status" value="1"/>
</dbReference>
<evidence type="ECO:0000313" key="13">
    <source>
        <dbReference type="Proteomes" id="UP000275281"/>
    </source>
</evidence>
<keyword evidence="9 11" id="KW-0472">Membrane</keyword>
<comment type="function">
    <text evidence="11">High affinity, high specificity proton-dependent sulfate transporter, which mediates sulfate uptake. Provides the sulfur source for the cysteine synthesis pathway.</text>
</comment>
<evidence type="ECO:0000313" key="12">
    <source>
        <dbReference type="EMBL" id="RPJ67614.1"/>
    </source>
</evidence>
<evidence type="ECO:0000256" key="4">
    <source>
        <dbReference type="ARBA" id="ARBA00022519"/>
    </source>
</evidence>
<keyword evidence="8 11" id="KW-0764">Sulfate transport</keyword>
<dbReference type="RefSeq" id="WP_124027514.1">
    <property type="nucleotide sequence ID" value="NZ_JBHRSN010000015.1"/>
</dbReference>
<sequence length="257" mass="29257">MEHGGFHYFISGFTLIRTKGLKRFVFIPMTVNLILFGVAFSWLLANLGESITWLMSFIPEWLGWFKEALAFVLWPLAIISSLLLFAILFGTLANIFAAPFNGLLAEKVERHLTQQPLGDDGFMALLKDVPRMVKREIVKLIYYLPRALVCLFCLLFIPLIGQLIWFLFGAWMMAVQYCDYPFDNHKIGFDDMRNQLKSERIRNVSFGMAVSICSFIPLLNLVVMPVAVCGATALFVDRYRTKGLSPDVAMSTPRHND</sequence>
<proteinExistence type="inferred from homology"/>
<dbReference type="GO" id="GO:0019344">
    <property type="term" value="P:cysteine biosynthetic process"/>
    <property type="evidence" value="ECO:0007669"/>
    <property type="project" value="UniProtKB-UniRule"/>
</dbReference>
<dbReference type="AlphaFoldDB" id="A0A3N5Z9D0"/>
<dbReference type="NCBIfam" id="NF003433">
    <property type="entry name" value="PRK04949.1"/>
    <property type="match status" value="1"/>
</dbReference>
<dbReference type="GO" id="GO:0005886">
    <property type="term" value="C:plasma membrane"/>
    <property type="evidence" value="ECO:0007669"/>
    <property type="project" value="UniProtKB-SubCell"/>
</dbReference>
<dbReference type="HAMAP" id="MF_00468">
    <property type="entry name" value="CysZ"/>
    <property type="match status" value="1"/>
</dbReference>
<dbReference type="GO" id="GO:0009675">
    <property type="term" value="F:high-affinity sulfate:proton symporter activity"/>
    <property type="evidence" value="ECO:0007669"/>
    <property type="project" value="TreeGrafter"/>
</dbReference>
<feature type="transmembrane region" description="Helical" evidence="11">
    <location>
        <begin position="24"/>
        <end position="48"/>
    </location>
</feature>
<comment type="caution">
    <text evidence="12">The sequence shown here is derived from an EMBL/GenBank/DDBJ whole genome shotgun (WGS) entry which is preliminary data.</text>
</comment>
<evidence type="ECO:0000256" key="7">
    <source>
        <dbReference type="ARBA" id="ARBA00022989"/>
    </source>
</evidence>
<organism evidence="12 13">
    <name type="scientific">Alteromonas sediminis</name>
    <dbReference type="NCBI Taxonomy" id="2259342"/>
    <lineage>
        <taxon>Bacteria</taxon>
        <taxon>Pseudomonadati</taxon>
        <taxon>Pseudomonadota</taxon>
        <taxon>Gammaproteobacteria</taxon>
        <taxon>Alteromonadales</taxon>
        <taxon>Alteromonadaceae</taxon>
        <taxon>Alteromonas/Salinimonas group</taxon>
        <taxon>Alteromonas</taxon>
    </lineage>
</organism>
<protein>
    <recommendedName>
        <fullName evidence="11">Sulfate transporter CysZ</fullName>
    </recommendedName>
</protein>
<dbReference type="Pfam" id="PF07264">
    <property type="entry name" value="EI24"/>
    <property type="match status" value="1"/>
</dbReference>
<comment type="subcellular location">
    <subcellularLocation>
        <location evidence="11">Cell inner membrane</location>
        <topology evidence="11">Multi-pass membrane protein</topology>
    </subcellularLocation>
    <subcellularLocation>
        <location evidence="1">Membrane</location>
        <topology evidence="1">Multi-pass membrane protein</topology>
    </subcellularLocation>
</comment>
<keyword evidence="6 11" id="KW-0812">Transmembrane</keyword>
<keyword evidence="10 11" id="KW-0198">Cysteine biosynthesis</keyword>
<evidence type="ECO:0000256" key="9">
    <source>
        <dbReference type="ARBA" id="ARBA00023136"/>
    </source>
</evidence>
<evidence type="ECO:0000256" key="11">
    <source>
        <dbReference type="HAMAP-Rule" id="MF_00468"/>
    </source>
</evidence>
<evidence type="ECO:0000256" key="3">
    <source>
        <dbReference type="ARBA" id="ARBA00022475"/>
    </source>
</evidence>
<feature type="transmembrane region" description="Helical" evidence="11">
    <location>
        <begin position="203"/>
        <end position="236"/>
    </location>
</feature>
<feature type="transmembrane region" description="Helical" evidence="11">
    <location>
        <begin position="68"/>
        <end position="97"/>
    </location>
</feature>
<dbReference type="Proteomes" id="UP000275281">
    <property type="component" value="Unassembled WGS sequence"/>
</dbReference>
<dbReference type="PANTHER" id="PTHR37468">
    <property type="entry name" value="SULFATE TRANSPORTER CYSZ"/>
    <property type="match status" value="1"/>
</dbReference>
<keyword evidence="13" id="KW-1185">Reference proteome</keyword>
<evidence type="ECO:0000256" key="10">
    <source>
        <dbReference type="ARBA" id="ARBA00023192"/>
    </source>
</evidence>
<name>A0A3N5Z9D0_9ALTE</name>
<evidence type="ECO:0000256" key="1">
    <source>
        <dbReference type="ARBA" id="ARBA00004141"/>
    </source>
</evidence>
<keyword evidence="5 11" id="KW-0028">Amino-acid biosynthesis</keyword>
<evidence type="ECO:0000256" key="2">
    <source>
        <dbReference type="ARBA" id="ARBA00022448"/>
    </source>
</evidence>
<evidence type="ECO:0000256" key="5">
    <source>
        <dbReference type="ARBA" id="ARBA00022605"/>
    </source>
</evidence>
<keyword evidence="7 11" id="KW-1133">Transmembrane helix</keyword>
<dbReference type="InterPro" id="IPR059112">
    <property type="entry name" value="CysZ/EI24"/>
</dbReference>
<comment type="similarity">
    <text evidence="11">Belongs to the CysZ family.</text>
</comment>
<evidence type="ECO:0000256" key="6">
    <source>
        <dbReference type="ARBA" id="ARBA00022692"/>
    </source>
</evidence>
<reference evidence="12 13" key="1">
    <citation type="submission" date="2018-11" db="EMBL/GenBank/DDBJ databases">
        <authorList>
            <person name="Ye M.-Q."/>
            <person name="Du Z.-J."/>
        </authorList>
    </citation>
    <scope>NUCLEOTIDE SEQUENCE [LARGE SCALE GENOMIC DNA]</scope>
    <source>
        <strain evidence="12 13">U0105</strain>
    </source>
</reference>
<dbReference type="InterPro" id="IPR050480">
    <property type="entry name" value="CysZ-like"/>
</dbReference>
<evidence type="ECO:0000256" key="8">
    <source>
        <dbReference type="ARBA" id="ARBA00023032"/>
    </source>
</evidence>
<keyword evidence="3 11" id="KW-1003">Cell membrane</keyword>
<keyword evidence="4 11" id="KW-0997">Cell inner membrane</keyword>
<keyword evidence="2 11" id="KW-0813">Transport</keyword>
<accession>A0A3N5Z9D0</accession>
<comment type="caution">
    <text evidence="11">Lacks conserved residue(s) required for the propagation of feature annotation.</text>
</comment>
<gene>
    <name evidence="11 12" type="primary">cysZ</name>
    <name evidence="12" type="ORF">DRW07_08885</name>
</gene>
<dbReference type="OrthoDB" id="5292355at2"/>
<dbReference type="InterPro" id="IPR022985">
    <property type="entry name" value="Sulfate_CysZ"/>
</dbReference>